<evidence type="ECO:0000256" key="1">
    <source>
        <dbReference type="SAM" id="Phobius"/>
    </source>
</evidence>
<keyword evidence="1" id="KW-1133">Transmembrane helix</keyword>
<evidence type="ECO:0000313" key="3">
    <source>
        <dbReference type="Proteomes" id="UP000184035"/>
    </source>
</evidence>
<organism evidence="2 3">
    <name type="scientific">Clostridium fallax</name>
    <dbReference type="NCBI Taxonomy" id="1533"/>
    <lineage>
        <taxon>Bacteria</taxon>
        <taxon>Bacillati</taxon>
        <taxon>Bacillota</taxon>
        <taxon>Clostridia</taxon>
        <taxon>Eubacteriales</taxon>
        <taxon>Clostridiaceae</taxon>
        <taxon>Clostridium</taxon>
    </lineage>
</organism>
<dbReference type="Proteomes" id="UP000184035">
    <property type="component" value="Unassembled WGS sequence"/>
</dbReference>
<name>A0A1M4VIY7_9CLOT</name>
<keyword evidence="1" id="KW-0472">Membrane</keyword>
<proteinExistence type="predicted"/>
<sequence>MYKNIYFLFLNIPIIIIMFLIKYILMDETLYEYIKIHTNT</sequence>
<protein>
    <submittedName>
        <fullName evidence="2">Uncharacterized protein</fullName>
    </submittedName>
</protein>
<accession>A0A1M4VIY7</accession>
<keyword evidence="1" id="KW-0812">Transmembrane</keyword>
<evidence type="ECO:0000313" key="2">
    <source>
        <dbReference type="EMBL" id="SHE68802.1"/>
    </source>
</evidence>
<gene>
    <name evidence="2" type="ORF">SAMN05443638_1081</name>
</gene>
<keyword evidence="3" id="KW-1185">Reference proteome</keyword>
<feature type="transmembrane region" description="Helical" evidence="1">
    <location>
        <begin position="6"/>
        <end position="25"/>
    </location>
</feature>
<reference evidence="2 3" key="1">
    <citation type="submission" date="2016-11" db="EMBL/GenBank/DDBJ databases">
        <authorList>
            <person name="Jaros S."/>
            <person name="Januszkiewicz K."/>
            <person name="Wedrychowicz H."/>
        </authorList>
    </citation>
    <scope>NUCLEOTIDE SEQUENCE [LARGE SCALE GENOMIC DNA]</scope>
    <source>
        <strain evidence="2 3">DSM 2631</strain>
    </source>
</reference>
<dbReference type="EMBL" id="FQVM01000008">
    <property type="protein sequence ID" value="SHE68802.1"/>
    <property type="molecule type" value="Genomic_DNA"/>
</dbReference>
<dbReference type="AlphaFoldDB" id="A0A1M4VIY7"/>